<dbReference type="GO" id="GO:0051537">
    <property type="term" value="F:2 iron, 2 sulfur cluster binding"/>
    <property type="evidence" value="ECO:0007669"/>
    <property type="project" value="UniProtKB-UniRule"/>
</dbReference>
<dbReference type="Proteomes" id="UP000292665">
    <property type="component" value="Unassembled WGS sequence"/>
</dbReference>
<dbReference type="HAMAP" id="MF_00331">
    <property type="entry name" value="Cys_desulf_IscS"/>
    <property type="match status" value="1"/>
</dbReference>
<feature type="binding site" evidence="10">
    <location>
        <position position="152"/>
    </location>
    <ligand>
        <name>pyridoxal 5'-phosphate</name>
        <dbReference type="ChEBI" id="CHEBI:597326"/>
    </ligand>
</feature>
<feature type="binding site" evidence="10">
    <location>
        <position position="180"/>
    </location>
    <ligand>
        <name>pyridoxal 5'-phosphate</name>
        <dbReference type="ChEBI" id="CHEBI:597326"/>
    </ligand>
</feature>
<feature type="binding site" evidence="10">
    <location>
        <position position="238"/>
    </location>
    <ligand>
        <name>pyridoxal 5'-phosphate</name>
        <dbReference type="ChEBI" id="CHEBI:597326"/>
    </ligand>
</feature>
<evidence type="ECO:0000313" key="13">
    <source>
        <dbReference type="EMBL" id="CUO23467.1"/>
    </source>
</evidence>
<feature type="active site" description="Cysteine persulfide intermediate" evidence="10">
    <location>
        <position position="326"/>
    </location>
</feature>
<evidence type="ECO:0000256" key="3">
    <source>
        <dbReference type="ARBA" id="ARBA00022490"/>
    </source>
</evidence>
<keyword evidence="8 10" id="KW-0411">Iron-sulfur</keyword>
<dbReference type="InterPro" id="IPR016454">
    <property type="entry name" value="Cysteine_dSase"/>
</dbReference>
<dbReference type="EC" id="2.8.1.7" evidence="10"/>
<feature type="domain" description="Aminotransferase class V" evidence="12">
    <location>
        <begin position="5"/>
        <end position="367"/>
    </location>
</feature>
<feature type="binding site" evidence="10">
    <location>
        <begin position="200"/>
        <end position="202"/>
    </location>
    <ligand>
        <name>pyridoxal 5'-phosphate</name>
        <dbReference type="ChEBI" id="CHEBI:597326"/>
    </ligand>
</feature>
<evidence type="ECO:0000313" key="16">
    <source>
        <dbReference type="Proteomes" id="UP000292665"/>
    </source>
</evidence>
<dbReference type="NCBIfam" id="NF002806">
    <property type="entry name" value="PRK02948.1"/>
    <property type="match status" value="1"/>
</dbReference>
<protein>
    <recommendedName>
        <fullName evidence="10">Cysteine desulfurase IscS</fullName>
        <ecNumber evidence="10">2.8.1.7</ecNumber>
    </recommendedName>
</protein>
<reference evidence="13 15" key="1">
    <citation type="submission" date="2015-09" db="EMBL/GenBank/DDBJ databases">
        <authorList>
            <consortium name="Pathogen Informatics"/>
        </authorList>
    </citation>
    <scope>NUCLEOTIDE SEQUENCE [LARGE SCALE GENOMIC DNA]</scope>
    <source>
        <strain evidence="13 15">2789STDY5834841</strain>
    </source>
</reference>
<comment type="pathway">
    <text evidence="10">Cofactor biosynthesis; iron-sulfur cluster biosynthesis.</text>
</comment>
<organism evidence="13 15">
    <name type="scientific">[Ruminococcus] torques</name>
    <dbReference type="NCBI Taxonomy" id="33039"/>
    <lineage>
        <taxon>Bacteria</taxon>
        <taxon>Bacillati</taxon>
        <taxon>Bacillota</taxon>
        <taxon>Clostridia</taxon>
        <taxon>Lachnospirales</taxon>
        <taxon>Lachnospiraceae</taxon>
        <taxon>Mediterraneibacter</taxon>
    </lineage>
</organism>
<dbReference type="EMBL" id="RCYR01000023">
    <property type="protein sequence ID" value="RYS78689.1"/>
    <property type="molecule type" value="Genomic_DNA"/>
</dbReference>
<comment type="cofactor">
    <cofactor evidence="1 10 11">
        <name>pyridoxal 5'-phosphate</name>
        <dbReference type="ChEBI" id="CHEBI:597326"/>
    </cofactor>
</comment>
<dbReference type="InterPro" id="IPR020578">
    <property type="entry name" value="Aminotrans_V_PyrdxlP_BS"/>
</dbReference>
<dbReference type="GO" id="GO:0044571">
    <property type="term" value="P:[2Fe-2S] cluster assembly"/>
    <property type="evidence" value="ECO:0007669"/>
    <property type="project" value="UniProtKB-UniRule"/>
</dbReference>
<keyword evidence="5 10" id="KW-0479">Metal-binding</keyword>
<dbReference type="EMBL" id="CYZO01000026">
    <property type="protein sequence ID" value="CUO23467.1"/>
    <property type="molecule type" value="Genomic_DNA"/>
</dbReference>
<dbReference type="GO" id="GO:0006520">
    <property type="term" value="P:amino acid metabolic process"/>
    <property type="evidence" value="ECO:0007669"/>
    <property type="project" value="InterPro"/>
</dbReference>
<dbReference type="GO" id="GO:0046872">
    <property type="term" value="F:metal ion binding"/>
    <property type="evidence" value="ECO:0007669"/>
    <property type="project" value="UniProtKB-KW"/>
</dbReference>
<keyword evidence="4 10" id="KW-0808">Transferase</keyword>
<dbReference type="Gene3D" id="3.90.1150.10">
    <property type="entry name" value="Aspartate Aminotransferase, domain 1"/>
    <property type="match status" value="1"/>
</dbReference>
<comment type="similarity">
    <text evidence="2 10">Belongs to the class-V pyridoxal-phosphate-dependent aminotransferase family. NifS/IscS subfamily.</text>
</comment>
<dbReference type="UniPathway" id="UPA00266"/>
<keyword evidence="6 10" id="KW-0663">Pyridoxal phosphate</keyword>
<comment type="subunit">
    <text evidence="10">Homodimer. Forms a heterotetramer with IscU, interacts with other sulfur acceptors.</text>
</comment>
<feature type="binding site" evidence="10">
    <location>
        <begin position="72"/>
        <end position="73"/>
    </location>
    <ligand>
        <name>pyridoxal 5'-phosphate</name>
        <dbReference type="ChEBI" id="CHEBI:597326"/>
    </ligand>
</feature>
<evidence type="ECO:0000256" key="1">
    <source>
        <dbReference type="ARBA" id="ARBA00001933"/>
    </source>
</evidence>
<dbReference type="PANTHER" id="PTHR11601:SF34">
    <property type="entry name" value="CYSTEINE DESULFURASE"/>
    <property type="match status" value="1"/>
</dbReference>
<evidence type="ECO:0000259" key="12">
    <source>
        <dbReference type="Pfam" id="PF00266"/>
    </source>
</evidence>
<dbReference type="InterPro" id="IPR000192">
    <property type="entry name" value="Aminotrans_V_dom"/>
</dbReference>
<evidence type="ECO:0000256" key="10">
    <source>
        <dbReference type="HAMAP-Rule" id="MF_00331"/>
    </source>
</evidence>
<dbReference type="InterPro" id="IPR017772">
    <property type="entry name" value="Cys_deSase_NifS_bac/arc"/>
</dbReference>
<dbReference type="AlphaFoldDB" id="A0A174DDZ1"/>
<proteinExistence type="inferred from homology"/>
<dbReference type="GeneID" id="97328524"/>
<dbReference type="InterPro" id="IPR010240">
    <property type="entry name" value="Cys_deSase_IscS"/>
</dbReference>
<dbReference type="GO" id="GO:0030170">
    <property type="term" value="F:pyridoxal phosphate binding"/>
    <property type="evidence" value="ECO:0007669"/>
    <property type="project" value="UniProtKB-UniRule"/>
</dbReference>
<dbReference type="Pfam" id="PF00266">
    <property type="entry name" value="Aminotran_5"/>
    <property type="match status" value="1"/>
</dbReference>
<evidence type="ECO:0000313" key="15">
    <source>
        <dbReference type="Proteomes" id="UP000095787"/>
    </source>
</evidence>
<evidence type="ECO:0000256" key="7">
    <source>
        <dbReference type="ARBA" id="ARBA00023004"/>
    </source>
</evidence>
<accession>A0A174DDZ1</accession>
<evidence type="ECO:0000256" key="11">
    <source>
        <dbReference type="RuleBase" id="RU004504"/>
    </source>
</evidence>
<evidence type="ECO:0000313" key="14">
    <source>
        <dbReference type="EMBL" id="RYS78689.1"/>
    </source>
</evidence>
<comment type="catalytic activity">
    <reaction evidence="9 10">
        <text>(sulfur carrier)-H + L-cysteine = (sulfur carrier)-SH + L-alanine</text>
        <dbReference type="Rhea" id="RHEA:43892"/>
        <dbReference type="Rhea" id="RHEA-COMP:14737"/>
        <dbReference type="Rhea" id="RHEA-COMP:14739"/>
        <dbReference type="ChEBI" id="CHEBI:29917"/>
        <dbReference type="ChEBI" id="CHEBI:35235"/>
        <dbReference type="ChEBI" id="CHEBI:57972"/>
        <dbReference type="ChEBI" id="CHEBI:64428"/>
        <dbReference type="EC" id="2.8.1.7"/>
    </reaction>
</comment>
<dbReference type="PROSITE" id="PS00595">
    <property type="entry name" value="AA_TRANSFER_CLASS_5"/>
    <property type="match status" value="1"/>
</dbReference>
<feature type="modified residue" description="N6-(pyridoxal phosphate)lysine" evidence="10">
    <location>
        <position position="203"/>
    </location>
</feature>
<dbReference type="Gene3D" id="1.10.260.50">
    <property type="match status" value="1"/>
</dbReference>
<dbReference type="PANTHER" id="PTHR11601">
    <property type="entry name" value="CYSTEINE DESULFURYLASE FAMILY MEMBER"/>
    <property type="match status" value="1"/>
</dbReference>
<dbReference type="InterPro" id="IPR015424">
    <property type="entry name" value="PyrdxlP-dep_Trfase"/>
</dbReference>
<evidence type="ECO:0000256" key="6">
    <source>
        <dbReference type="ARBA" id="ARBA00022898"/>
    </source>
</evidence>
<dbReference type="PIRSF" id="PIRSF005572">
    <property type="entry name" value="NifS"/>
    <property type="match status" value="1"/>
</dbReference>
<evidence type="ECO:0000256" key="4">
    <source>
        <dbReference type="ARBA" id="ARBA00022679"/>
    </source>
</evidence>
<dbReference type="InterPro" id="IPR015421">
    <property type="entry name" value="PyrdxlP-dep_Trfase_major"/>
</dbReference>
<feature type="binding site" description="via persulfide group" evidence="10">
    <location>
        <position position="326"/>
    </location>
    <ligand>
        <name>[2Fe-2S] cluster</name>
        <dbReference type="ChEBI" id="CHEBI:190135"/>
        <note>ligand shared with IscU</note>
    </ligand>
</feature>
<dbReference type="GO" id="GO:0031071">
    <property type="term" value="F:cysteine desulfurase activity"/>
    <property type="evidence" value="ECO:0007669"/>
    <property type="project" value="UniProtKB-UniRule"/>
</dbReference>
<keyword evidence="3 10" id="KW-0963">Cytoplasm</keyword>
<evidence type="ECO:0000256" key="9">
    <source>
        <dbReference type="ARBA" id="ARBA00050776"/>
    </source>
</evidence>
<dbReference type="Proteomes" id="UP000095787">
    <property type="component" value="Unassembled WGS sequence"/>
</dbReference>
<dbReference type="Gene3D" id="3.40.640.10">
    <property type="entry name" value="Type I PLP-dependent aspartate aminotransferase-like (Major domain)"/>
    <property type="match status" value="1"/>
</dbReference>
<gene>
    <name evidence="13" type="primary">nifS</name>
    <name evidence="10" type="synonym">iscS</name>
    <name evidence="14" type="ORF">EAI93_10690</name>
    <name evidence="13" type="ORF">ERS852456_01974</name>
</gene>
<reference evidence="14 16" key="2">
    <citation type="journal article" date="2019" name="Science, e1252229">
        <title>Invertible promoters mediate bacterial phase variation, antibiotic resistance, and host adaptation in the gut.</title>
        <authorList>
            <person name="Jiang X."/>
            <person name="Hall A.B."/>
            <person name="Arthur T.D."/>
            <person name="Plichta D.R."/>
            <person name="Covington C.T."/>
            <person name="Poyet M."/>
            <person name="Crothers J."/>
            <person name="Moses P.L."/>
            <person name="Tolonen A.C."/>
            <person name="Vlamakis H."/>
            <person name="Alm E.J."/>
            <person name="Xavier R.J."/>
        </authorList>
    </citation>
    <scope>NUCLEOTIDE SEQUENCE [LARGE SCALE GENOMIC DNA]</scope>
    <source>
        <strain evidence="14">Aa_0143</strain>
        <strain evidence="16">aa_0143</strain>
    </source>
</reference>
<evidence type="ECO:0000256" key="5">
    <source>
        <dbReference type="ARBA" id="ARBA00022723"/>
    </source>
</evidence>
<dbReference type="RefSeq" id="WP_004846410.1">
    <property type="nucleotide sequence ID" value="NZ_AP028249.1"/>
</dbReference>
<dbReference type="NCBIfam" id="TIGR03402">
    <property type="entry name" value="FeS_nifS"/>
    <property type="match status" value="1"/>
</dbReference>
<dbReference type="SUPFAM" id="SSF53383">
    <property type="entry name" value="PLP-dependent transferases"/>
    <property type="match status" value="1"/>
</dbReference>
<comment type="subcellular location">
    <subcellularLocation>
        <location evidence="10">Cytoplasm</location>
    </subcellularLocation>
</comment>
<comment type="function">
    <text evidence="10">Master enzyme that delivers sulfur to a number of partners involved in Fe-S cluster assembly, tRNA modification or cofactor biosynthesis. Catalyzes the removal of elemental sulfur atoms from cysteine to produce alanine. Functions as a sulfur delivery protein for Fe-S cluster synthesis onto IscU, an Fe-S scaffold assembly protein, as well as other S acceptor proteins.</text>
</comment>
<keyword evidence="10" id="KW-0001">2Fe-2S</keyword>
<evidence type="ECO:0000256" key="8">
    <source>
        <dbReference type="ARBA" id="ARBA00023014"/>
    </source>
</evidence>
<name>A0A174DDZ1_9FIRM</name>
<evidence type="ECO:0000256" key="2">
    <source>
        <dbReference type="ARBA" id="ARBA00006490"/>
    </source>
</evidence>
<keyword evidence="7 10" id="KW-0408">Iron</keyword>
<dbReference type="GO" id="GO:1990221">
    <property type="term" value="C:L-cysteine desulfurase complex"/>
    <property type="evidence" value="ECO:0007669"/>
    <property type="project" value="UniProtKB-ARBA"/>
</dbReference>
<dbReference type="InterPro" id="IPR015422">
    <property type="entry name" value="PyrdxlP-dep_Trfase_small"/>
</dbReference>
<sequence length="395" mass="43698">MDKLIYLDNAATTKTSPEVVEAMLPYFTEHYGNPSSIYSFAAANKEVISKQRETIAGVIGAKENEIYFTAGGTEADNWALTATAEAYGAKGKHIITTKIEHHAVLHTCEYLQKRGYEVTYLDVDEYGVVDPKSVEAAIRPDTILISVMFANNEIGTVEPIKEIGAIAHEKGILFHTDAVQAFCQIPIDVDECHIDMLSASGHKLNGPKGIGFLYIRKGVKIRSLIHGGAQERRRRAGTENVPGIVGFGKAVEIAAASMERRMEKESQLRDYLIEKIEKEIPYCRLNGDRERRLPNNVNFSFQYIEGESLLIMLDMKGICASSGSACTSGSLDPSHVLLAIGLPHEIAHGSLRLTLGDDTTKEDLDYVTTCLKEIVARLRSMSPLYEDFLKKQKNK</sequence>
<dbReference type="FunFam" id="3.40.640.10:FF:000084">
    <property type="entry name" value="IscS-like cysteine desulfurase"/>
    <property type="match status" value="1"/>
</dbReference>